<accession>A0ABW8RNY4</accession>
<keyword evidence="1" id="KW-0472">Membrane</keyword>
<name>A0ABW8RNY4_9BACI</name>
<keyword evidence="1" id="KW-1133">Transmembrane helix</keyword>
<dbReference type="EMBL" id="JBJHQH010000021">
    <property type="protein sequence ID" value="MFK9094282.1"/>
    <property type="molecule type" value="Genomic_DNA"/>
</dbReference>
<evidence type="ECO:0000313" key="3">
    <source>
        <dbReference type="Proteomes" id="UP001623041"/>
    </source>
</evidence>
<gene>
    <name evidence="2" type="ORF">ACJEBI_22765</name>
</gene>
<protein>
    <submittedName>
        <fullName evidence="2">Uncharacterized protein</fullName>
    </submittedName>
</protein>
<dbReference type="RefSeq" id="WP_406582753.1">
    <property type="nucleotide sequence ID" value="NZ_JBJHQH010000021.1"/>
</dbReference>
<keyword evidence="1" id="KW-0812">Transmembrane</keyword>
<comment type="caution">
    <text evidence="2">The sequence shown here is derived from an EMBL/GenBank/DDBJ whole genome shotgun (WGS) entry which is preliminary data.</text>
</comment>
<keyword evidence="3" id="KW-1185">Reference proteome</keyword>
<dbReference type="Proteomes" id="UP001623041">
    <property type="component" value="Unassembled WGS sequence"/>
</dbReference>
<feature type="transmembrane region" description="Helical" evidence="1">
    <location>
        <begin position="118"/>
        <end position="136"/>
    </location>
</feature>
<organism evidence="2 3">
    <name type="scientific">Bacillus salipaludis</name>
    <dbReference type="NCBI Taxonomy" id="2547811"/>
    <lineage>
        <taxon>Bacteria</taxon>
        <taxon>Bacillati</taxon>
        <taxon>Bacillota</taxon>
        <taxon>Bacilli</taxon>
        <taxon>Bacillales</taxon>
        <taxon>Bacillaceae</taxon>
        <taxon>Bacillus</taxon>
    </lineage>
</organism>
<reference evidence="2 3" key="1">
    <citation type="submission" date="2024-11" db="EMBL/GenBank/DDBJ databases">
        <authorList>
            <person name="Lucas J.A."/>
        </authorList>
    </citation>
    <scope>NUCLEOTIDE SEQUENCE [LARGE SCALE GENOMIC DNA]</scope>
    <source>
        <strain evidence="2 3">Z 5.4</strain>
    </source>
</reference>
<evidence type="ECO:0000256" key="1">
    <source>
        <dbReference type="SAM" id="Phobius"/>
    </source>
</evidence>
<evidence type="ECO:0000313" key="2">
    <source>
        <dbReference type="EMBL" id="MFK9094282.1"/>
    </source>
</evidence>
<proteinExistence type="predicted"/>
<sequence length="146" mass="17064">MKKIMVLVLLVILLFSIVSRCSKLSSNLQFGEFNSLKDGDYLKIMVDITNTSSKSIEGSFFVNLLDKRGNKVRKVYFQFPEGGIKPKETNKFSIEVKDVEFSRWNQGYVYLKDSRTELLWKLIFFIILVIPIYLLLRRKIPNKNLC</sequence>